<comment type="caution">
    <text evidence="12">The sequence shown here is derived from an EMBL/GenBank/DDBJ whole genome shotgun (WGS) entry which is preliminary data.</text>
</comment>
<feature type="transmembrane region" description="Helical" evidence="9">
    <location>
        <begin position="353"/>
        <end position="377"/>
    </location>
</feature>
<dbReference type="GO" id="GO:0015276">
    <property type="term" value="F:ligand-gated monoatomic ion channel activity"/>
    <property type="evidence" value="ECO:0007669"/>
    <property type="project" value="InterPro"/>
</dbReference>
<dbReference type="PANTHER" id="PTHR42643:SF30">
    <property type="entry name" value="IONOTROPIC RECEPTOR 40A-RELATED"/>
    <property type="match status" value="1"/>
</dbReference>
<sequence length="640" mass="73825">MFNNKLQRLLTERLWILLQIQLCRTSLQQQFSDNNSSSIFLDVISYISDHYLPKDLPLIMLTLDIINQTKLPYKFILNQSCNNLLPLLFEDKQRLMLTYGVNKNLDNIIENKPGSAILFLNSEDSKKQTYLQEVMVDLMKKGSWNPRAKYVIVSTAILSSESLRNDFVNLILSIASTRFIYNIVVLIPKTNSESNVIQALDIYTWFPYTSEQQCGKHVSQAVRLDSFLSSHKNNGLLNNANLFPAKDSSNYNECHITFFVIEWPPLTIRSNTGALNYHEGLEIRILQTVSKLINFKIVYLERLNESEAYFGSKWIKPETLRSYDATWTHYRGAVAWFVPREREVPRWKSLIKVFVPMIWTFLVLSYVTTGLTFWLIGKCCREHRKEHKCYTGIVGILMNTLSILLSESVNVKPRAGIAQMFFIIWVIFCLVVSSAYQSFLIGYLTNPGHLPSIQNTKELVDSGINFGILKNLDVMLKAKVPNPEIEQILSSYSTCYPHNLTYCLDRMSYVSDIAVLGGRVGIEFKAYVNYTHNGKTLFVPFDDNLLEGYMSFHFQKGHLLLERFSVTVMRLQSAGIIDRWVYEIRLKYGNWFNKDLSEKDFNVLCLTHVLGAFYVLLLGIILSTVSFLLEVFSSNWNECM</sequence>
<evidence type="ECO:0000256" key="1">
    <source>
        <dbReference type="ARBA" id="ARBA00004651"/>
    </source>
</evidence>
<evidence type="ECO:0000259" key="11">
    <source>
        <dbReference type="Pfam" id="PF00060"/>
    </source>
</evidence>
<reference evidence="12" key="2">
    <citation type="submission" date="2023-05" db="EMBL/GenBank/DDBJ databases">
        <authorList>
            <person name="Fouks B."/>
        </authorList>
    </citation>
    <scope>NUCLEOTIDE SEQUENCE</scope>
    <source>
        <strain evidence="12">Stay&amp;Tobe</strain>
        <tissue evidence="12">Testes</tissue>
    </source>
</reference>
<keyword evidence="5 9" id="KW-1133">Transmembrane helix</keyword>
<keyword evidence="6 9" id="KW-0472">Membrane</keyword>
<dbReference type="PANTHER" id="PTHR42643">
    <property type="entry name" value="IONOTROPIC RECEPTOR 20A-RELATED"/>
    <property type="match status" value="1"/>
</dbReference>
<dbReference type="Proteomes" id="UP001233999">
    <property type="component" value="Unassembled WGS sequence"/>
</dbReference>
<evidence type="ECO:0000313" key="13">
    <source>
        <dbReference type="Proteomes" id="UP001233999"/>
    </source>
</evidence>
<feature type="domain" description="Ionotropic glutamate receptor C-terminal" evidence="11">
    <location>
        <begin position="358"/>
        <end position="620"/>
    </location>
</feature>
<feature type="transmembrane region" description="Helical" evidence="9">
    <location>
        <begin position="389"/>
        <end position="405"/>
    </location>
</feature>
<feature type="signal peptide" evidence="10">
    <location>
        <begin position="1"/>
        <end position="25"/>
    </location>
</feature>
<comment type="subcellular location">
    <subcellularLocation>
        <location evidence="1">Cell membrane</location>
        <topology evidence="1">Multi-pass membrane protein</topology>
    </subcellularLocation>
</comment>
<evidence type="ECO:0000256" key="6">
    <source>
        <dbReference type="ARBA" id="ARBA00023136"/>
    </source>
</evidence>
<evidence type="ECO:0000313" key="12">
    <source>
        <dbReference type="EMBL" id="KAJ9599962.1"/>
    </source>
</evidence>
<keyword evidence="3" id="KW-1003">Cell membrane</keyword>
<dbReference type="InterPro" id="IPR052192">
    <property type="entry name" value="Insect_Ionotropic_Sensory_Rcpt"/>
</dbReference>
<organism evidence="12 13">
    <name type="scientific">Diploptera punctata</name>
    <name type="common">Pacific beetle cockroach</name>
    <dbReference type="NCBI Taxonomy" id="6984"/>
    <lineage>
        <taxon>Eukaryota</taxon>
        <taxon>Metazoa</taxon>
        <taxon>Ecdysozoa</taxon>
        <taxon>Arthropoda</taxon>
        <taxon>Hexapoda</taxon>
        <taxon>Insecta</taxon>
        <taxon>Pterygota</taxon>
        <taxon>Neoptera</taxon>
        <taxon>Polyneoptera</taxon>
        <taxon>Dictyoptera</taxon>
        <taxon>Blattodea</taxon>
        <taxon>Blaberoidea</taxon>
        <taxon>Blaberidae</taxon>
        <taxon>Diplopterinae</taxon>
        <taxon>Diploptera</taxon>
    </lineage>
</organism>
<accession>A0AAD8AJ34</accession>
<dbReference type="Gene3D" id="1.10.287.70">
    <property type="match status" value="1"/>
</dbReference>
<keyword evidence="10" id="KW-0732">Signal</keyword>
<keyword evidence="7" id="KW-0675">Receptor</keyword>
<comment type="similarity">
    <text evidence="2">Belongs to the glutamate-gated ion channel (TC 1.A.10.1) family.</text>
</comment>
<dbReference type="GO" id="GO:0005886">
    <property type="term" value="C:plasma membrane"/>
    <property type="evidence" value="ECO:0007669"/>
    <property type="project" value="UniProtKB-SubCell"/>
</dbReference>
<feature type="transmembrane region" description="Helical" evidence="9">
    <location>
        <begin position="417"/>
        <end position="436"/>
    </location>
</feature>
<dbReference type="AlphaFoldDB" id="A0AAD8AJ34"/>
<keyword evidence="4 9" id="KW-0812">Transmembrane</keyword>
<evidence type="ECO:0000256" key="9">
    <source>
        <dbReference type="SAM" id="Phobius"/>
    </source>
</evidence>
<evidence type="ECO:0000256" key="5">
    <source>
        <dbReference type="ARBA" id="ARBA00022989"/>
    </source>
</evidence>
<feature type="transmembrane region" description="Helical" evidence="9">
    <location>
        <begin position="603"/>
        <end position="628"/>
    </location>
</feature>
<dbReference type="EMBL" id="JASPKZ010000463">
    <property type="protein sequence ID" value="KAJ9599962.1"/>
    <property type="molecule type" value="Genomic_DNA"/>
</dbReference>
<reference evidence="12" key="1">
    <citation type="journal article" date="2023" name="IScience">
        <title>Live-bearing cockroach genome reveals convergent evolutionary mechanisms linked to viviparity in insects and beyond.</title>
        <authorList>
            <person name="Fouks B."/>
            <person name="Harrison M.C."/>
            <person name="Mikhailova A.A."/>
            <person name="Marchal E."/>
            <person name="English S."/>
            <person name="Carruthers M."/>
            <person name="Jennings E.C."/>
            <person name="Chiamaka E.L."/>
            <person name="Frigard R.A."/>
            <person name="Pippel M."/>
            <person name="Attardo G.M."/>
            <person name="Benoit J.B."/>
            <person name="Bornberg-Bauer E."/>
            <person name="Tobe S.S."/>
        </authorList>
    </citation>
    <scope>NUCLEOTIDE SEQUENCE</scope>
    <source>
        <strain evidence="12">Stay&amp;Tobe</strain>
    </source>
</reference>
<name>A0AAD8AJ34_DIPPU</name>
<gene>
    <name evidence="12" type="ORF">L9F63_009790</name>
</gene>
<keyword evidence="8" id="KW-0325">Glycoprotein</keyword>
<evidence type="ECO:0000256" key="2">
    <source>
        <dbReference type="ARBA" id="ARBA00008685"/>
    </source>
</evidence>
<dbReference type="GO" id="GO:0050906">
    <property type="term" value="P:detection of stimulus involved in sensory perception"/>
    <property type="evidence" value="ECO:0007669"/>
    <property type="project" value="UniProtKB-ARBA"/>
</dbReference>
<proteinExistence type="inferred from homology"/>
<evidence type="ECO:0000256" key="10">
    <source>
        <dbReference type="SAM" id="SignalP"/>
    </source>
</evidence>
<keyword evidence="13" id="KW-1185">Reference proteome</keyword>
<dbReference type="SUPFAM" id="SSF53850">
    <property type="entry name" value="Periplasmic binding protein-like II"/>
    <property type="match status" value="1"/>
</dbReference>
<protein>
    <recommendedName>
        <fullName evidence="11">Ionotropic glutamate receptor C-terminal domain-containing protein</fullName>
    </recommendedName>
</protein>
<dbReference type="Pfam" id="PF00060">
    <property type="entry name" value="Lig_chan"/>
    <property type="match status" value="1"/>
</dbReference>
<dbReference type="InterPro" id="IPR001320">
    <property type="entry name" value="Iontro_rcpt_C"/>
</dbReference>
<evidence type="ECO:0000256" key="3">
    <source>
        <dbReference type="ARBA" id="ARBA00022475"/>
    </source>
</evidence>
<feature type="chain" id="PRO_5041924190" description="Ionotropic glutamate receptor C-terminal domain-containing protein" evidence="10">
    <location>
        <begin position="26"/>
        <end position="640"/>
    </location>
</feature>
<evidence type="ECO:0000256" key="8">
    <source>
        <dbReference type="ARBA" id="ARBA00023180"/>
    </source>
</evidence>
<evidence type="ECO:0000256" key="4">
    <source>
        <dbReference type="ARBA" id="ARBA00022692"/>
    </source>
</evidence>
<evidence type="ECO:0000256" key="7">
    <source>
        <dbReference type="ARBA" id="ARBA00023170"/>
    </source>
</evidence>